<name>A0ABQ8JQQ1_DERPT</name>
<keyword evidence="1" id="KW-0472">Membrane</keyword>
<protein>
    <submittedName>
        <fullName evidence="2">Uncharacterized protein</fullName>
    </submittedName>
</protein>
<keyword evidence="1" id="KW-0812">Transmembrane</keyword>
<organism evidence="2 3">
    <name type="scientific">Dermatophagoides pteronyssinus</name>
    <name type="common">European house dust mite</name>
    <dbReference type="NCBI Taxonomy" id="6956"/>
    <lineage>
        <taxon>Eukaryota</taxon>
        <taxon>Metazoa</taxon>
        <taxon>Ecdysozoa</taxon>
        <taxon>Arthropoda</taxon>
        <taxon>Chelicerata</taxon>
        <taxon>Arachnida</taxon>
        <taxon>Acari</taxon>
        <taxon>Acariformes</taxon>
        <taxon>Sarcoptiformes</taxon>
        <taxon>Astigmata</taxon>
        <taxon>Psoroptidia</taxon>
        <taxon>Analgoidea</taxon>
        <taxon>Pyroglyphidae</taxon>
        <taxon>Dermatophagoidinae</taxon>
        <taxon>Dermatophagoides</taxon>
    </lineage>
</organism>
<reference evidence="2 3" key="2">
    <citation type="journal article" date="2022" name="Mol. Biol. Evol.">
        <title>Comparative Genomics Reveals Insights into the Divergent Evolution of Astigmatic Mites and Household Pest Adaptations.</title>
        <authorList>
            <person name="Xiong Q."/>
            <person name="Wan A.T."/>
            <person name="Liu X."/>
            <person name="Fung C.S."/>
            <person name="Xiao X."/>
            <person name="Malainual N."/>
            <person name="Hou J."/>
            <person name="Wang L."/>
            <person name="Wang M."/>
            <person name="Yang K.Y."/>
            <person name="Cui Y."/>
            <person name="Leung E.L."/>
            <person name="Nong W."/>
            <person name="Shin S.K."/>
            <person name="Au S.W."/>
            <person name="Jeong K.Y."/>
            <person name="Chew F.T."/>
            <person name="Hui J.H."/>
            <person name="Leung T.F."/>
            <person name="Tungtrongchitr A."/>
            <person name="Zhong N."/>
            <person name="Liu Z."/>
            <person name="Tsui S.K."/>
        </authorList>
    </citation>
    <scope>NUCLEOTIDE SEQUENCE [LARGE SCALE GENOMIC DNA]</scope>
    <source>
        <strain evidence="2">Derp</strain>
    </source>
</reference>
<evidence type="ECO:0000256" key="1">
    <source>
        <dbReference type="SAM" id="Phobius"/>
    </source>
</evidence>
<accession>A0ABQ8JQQ1</accession>
<comment type="caution">
    <text evidence="2">The sequence shown here is derived from an EMBL/GenBank/DDBJ whole genome shotgun (WGS) entry which is preliminary data.</text>
</comment>
<evidence type="ECO:0000313" key="3">
    <source>
        <dbReference type="Proteomes" id="UP000887458"/>
    </source>
</evidence>
<feature type="transmembrane region" description="Helical" evidence="1">
    <location>
        <begin position="25"/>
        <end position="48"/>
    </location>
</feature>
<gene>
    <name evidence="2" type="ORF">DERP_009166</name>
</gene>
<dbReference type="Proteomes" id="UP000887458">
    <property type="component" value="Unassembled WGS sequence"/>
</dbReference>
<reference evidence="2 3" key="1">
    <citation type="journal article" date="2018" name="J. Allergy Clin. Immunol.">
        <title>High-quality assembly of Dermatophagoides pteronyssinus genome and transcriptome reveals a wide range of novel allergens.</title>
        <authorList>
            <person name="Liu X.Y."/>
            <person name="Yang K.Y."/>
            <person name="Wang M.Q."/>
            <person name="Kwok J.S."/>
            <person name="Zeng X."/>
            <person name="Yang Z."/>
            <person name="Xiao X.J."/>
            <person name="Lau C.P."/>
            <person name="Li Y."/>
            <person name="Huang Z.M."/>
            <person name="Ba J.G."/>
            <person name="Yim A.K."/>
            <person name="Ouyang C.Y."/>
            <person name="Ngai S.M."/>
            <person name="Chan T.F."/>
            <person name="Leung E.L."/>
            <person name="Liu L."/>
            <person name="Liu Z.G."/>
            <person name="Tsui S.K."/>
        </authorList>
    </citation>
    <scope>NUCLEOTIDE SEQUENCE [LARGE SCALE GENOMIC DNA]</scope>
    <source>
        <strain evidence="2">Derp</strain>
    </source>
</reference>
<dbReference type="EMBL" id="NJHN03000024">
    <property type="protein sequence ID" value="KAH9424943.1"/>
    <property type="molecule type" value="Genomic_DNA"/>
</dbReference>
<keyword evidence="3" id="KW-1185">Reference proteome</keyword>
<evidence type="ECO:0000313" key="2">
    <source>
        <dbReference type="EMBL" id="KAH9424943.1"/>
    </source>
</evidence>
<sequence length="95" mass="10467">MYPACLATTVRISSRTGLISCVTRLYVLVVSTSLYGIGVCTCLTFTLADDERNTICIGCSSGTTSIICGSNMDIYVIFPDVQIFVHLFDRLYDDY</sequence>
<keyword evidence="1" id="KW-1133">Transmembrane helix</keyword>
<proteinExistence type="predicted"/>